<evidence type="ECO:0000313" key="1">
    <source>
        <dbReference type="EMBL" id="HJC62937.1"/>
    </source>
</evidence>
<dbReference type="InterPro" id="IPR027417">
    <property type="entry name" value="P-loop_NTPase"/>
</dbReference>
<dbReference type="SUPFAM" id="SSF52540">
    <property type="entry name" value="P-loop containing nucleoside triphosphate hydrolases"/>
    <property type="match status" value="1"/>
</dbReference>
<gene>
    <name evidence="1" type="ORF">H9753_04885</name>
</gene>
<organism evidence="1 2">
    <name type="scientific">Candidatus Blautia merdavium</name>
    <dbReference type="NCBI Taxonomy" id="2838494"/>
    <lineage>
        <taxon>Bacteria</taxon>
        <taxon>Bacillati</taxon>
        <taxon>Bacillota</taxon>
        <taxon>Clostridia</taxon>
        <taxon>Lachnospirales</taxon>
        <taxon>Lachnospiraceae</taxon>
        <taxon>Blautia</taxon>
    </lineage>
</organism>
<dbReference type="Proteomes" id="UP000823886">
    <property type="component" value="Unassembled WGS sequence"/>
</dbReference>
<comment type="caution">
    <text evidence="1">The sequence shown here is derived from an EMBL/GenBank/DDBJ whole genome shotgun (WGS) entry which is preliminary data.</text>
</comment>
<reference evidence="1" key="2">
    <citation type="submission" date="2021-04" db="EMBL/GenBank/DDBJ databases">
        <authorList>
            <person name="Gilroy R."/>
        </authorList>
    </citation>
    <scope>NUCLEOTIDE SEQUENCE</scope>
    <source>
        <strain evidence="1">ChiBcec2-3848</strain>
    </source>
</reference>
<dbReference type="AlphaFoldDB" id="A0A9D2TC01"/>
<sequence>MKKNILAVCDTESGYACNFAEYMNRRKRLPFEAEAFTDVERLKEYAGENPLDILMIAEADMDRSVERIPAEKLIILSEDKKKEQGEHKCIYKYQSVESIVREVMEYCAQTRPFPAVYTAAEEKLRVIGVYSPAGRCGKTLFSLSAGQILAQEREVLYINMEDYSGFEQLFDRNYEKNLGDLVYAMRSGKINLMWKLESVAEKMGNLSYLPPVQSPEDLRNIRFQEWVQILQLIRESRKYEVVILDIGNGVDQLFSVLDLCQRIYMPVPGDWISDCKIRRFEELRQMWTGELSDSRICKLSLPAVPETDKADFPGSLMWGRWGNYVGKVLRENEPDGSI</sequence>
<name>A0A9D2TC01_9FIRM</name>
<dbReference type="Gene3D" id="3.40.50.300">
    <property type="entry name" value="P-loop containing nucleotide triphosphate hydrolases"/>
    <property type="match status" value="1"/>
</dbReference>
<reference evidence="1" key="1">
    <citation type="journal article" date="2021" name="PeerJ">
        <title>Extensive microbial diversity within the chicken gut microbiome revealed by metagenomics and culture.</title>
        <authorList>
            <person name="Gilroy R."/>
            <person name="Ravi A."/>
            <person name="Getino M."/>
            <person name="Pursley I."/>
            <person name="Horton D.L."/>
            <person name="Alikhan N.F."/>
            <person name="Baker D."/>
            <person name="Gharbi K."/>
            <person name="Hall N."/>
            <person name="Watson M."/>
            <person name="Adriaenssens E.M."/>
            <person name="Foster-Nyarko E."/>
            <person name="Jarju S."/>
            <person name="Secka A."/>
            <person name="Antonio M."/>
            <person name="Oren A."/>
            <person name="Chaudhuri R.R."/>
            <person name="La Ragione R."/>
            <person name="Hildebrand F."/>
            <person name="Pallen M.J."/>
        </authorList>
    </citation>
    <scope>NUCLEOTIDE SEQUENCE</scope>
    <source>
        <strain evidence="1">ChiBcec2-3848</strain>
    </source>
</reference>
<evidence type="ECO:0000313" key="2">
    <source>
        <dbReference type="Proteomes" id="UP000823886"/>
    </source>
</evidence>
<dbReference type="Gene3D" id="3.40.50.10850">
    <property type="entry name" value="Ntrc-like two-domain protein"/>
    <property type="match status" value="1"/>
</dbReference>
<proteinExistence type="predicted"/>
<protein>
    <submittedName>
        <fullName evidence="1">Uncharacterized protein</fullName>
    </submittedName>
</protein>
<accession>A0A9D2TC01</accession>
<dbReference type="EMBL" id="DWVZ01000061">
    <property type="protein sequence ID" value="HJC62937.1"/>
    <property type="molecule type" value="Genomic_DNA"/>
</dbReference>